<keyword evidence="5" id="KW-0413">Isomerase</keyword>
<dbReference type="InterPro" id="IPR032259">
    <property type="entry name" value="HIBYL-CoA-H"/>
</dbReference>
<evidence type="ECO:0000256" key="1">
    <source>
        <dbReference type="ARBA" id="ARBA00001709"/>
    </source>
</evidence>
<sequence>MSVEITEGEVLASVRDGVGTLTLNRPKALNALTLDMIREFTRVLRAWADDDAVRLVLVRGAGERGLCAGGDVAALYRDAVAEGGPGDFGATFWREEYELNHYISIYPKPYVALQTGIVLGGGIGISAHGSHRIVTDDSRLGMPEVGIGYSPDAGGSYVLARAADRLGFHLGYTAAHVGAAEAIDTGFADYYVPQDQIESLVARLHETADPAVIAEFAQDAGPGFGEDRAEMVEAYAAPTAEATLERLDALAAEHGEEHWAAKAAKRIRRNSPLGIRVTEEGLERAAQHSLADVLTQEFWMSLNMQRHPEFAEGIRAQIIDKDRSPHWKYATIADVPGDVGAIFAPIDGIAPPDFTKNV</sequence>
<comment type="catalytic activity">
    <reaction evidence="1">
        <text>3-hydroxy-2-methylpropanoyl-CoA + H2O = 3-hydroxy-2-methylpropanoate + CoA + H(+)</text>
        <dbReference type="Rhea" id="RHEA:20888"/>
        <dbReference type="ChEBI" id="CHEBI:11805"/>
        <dbReference type="ChEBI" id="CHEBI:15377"/>
        <dbReference type="ChEBI" id="CHEBI:15378"/>
        <dbReference type="ChEBI" id="CHEBI:57287"/>
        <dbReference type="ChEBI" id="CHEBI:57340"/>
        <dbReference type="EC" id="3.1.2.4"/>
    </reaction>
</comment>
<keyword evidence="6" id="KW-1185">Reference proteome</keyword>
<dbReference type="InterPro" id="IPR029045">
    <property type="entry name" value="ClpP/crotonase-like_dom_sf"/>
</dbReference>
<dbReference type="GO" id="GO:0005829">
    <property type="term" value="C:cytosol"/>
    <property type="evidence" value="ECO:0007669"/>
    <property type="project" value="TreeGrafter"/>
</dbReference>
<dbReference type="STRING" id="1686286.GCA_900092335_01155"/>
<name>A0A540R5E8_9CORY</name>
<dbReference type="GO" id="GO:0003860">
    <property type="term" value="F:3-hydroxyisobutyryl-CoA hydrolase activity"/>
    <property type="evidence" value="ECO:0007669"/>
    <property type="project" value="UniProtKB-EC"/>
</dbReference>
<dbReference type="Gene3D" id="3.90.226.10">
    <property type="entry name" value="2-enoyl-CoA Hydratase, Chain A, domain 1"/>
    <property type="match status" value="1"/>
</dbReference>
<keyword evidence="3" id="KW-0378">Hydrolase</keyword>
<dbReference type="AlphaFoldDB" id="A0A540R5E8"/>
<proteinExistence type="predicted"/>
<gene>
    <name evidence="5" type="ORF">EJK80_09950</name>
</gene>
<evidence type="ECO:0000256" key="2">
    <source>
        <dbReference type="ARBA" id="ARBA00011915"/>
    </source>
</evidence>
<dbReference type="EMBL" id="VHIR01000015">
    <property type="protein sequence ID" value="TQE42948.1"/>
    <property type="molecule type" value="Genomic_DNA"/>
</dbReference>
<comment type="caution">
    <text evidence="5">The sequence shown here is derived from an EMBL/GenBank/DDBJ whole genome shotgun (WGS) entry which is preliminary data.</text>
</comment>
<dbReference type="NCBIfam" id="NF004127">
    <property type="entry name" value="PRK05617.1"/>
    <property type="match status" value="1"/>
</dbReference>
<dbReference type="GO" id="GO:0006574">
    <property type="term" value="P:L-valine catabolic process"/>
    <property type="evidence" value="ECO:0007669"/>
    <property type="project" value="TreeGrafter"/>
</dbReference>
<evidence type="ECO:0000259" key="4">
    <source>
        <dbReference type="Pfam" id="PF16113"/>
    </source>
</evidence>
<dbReference type="GO" id="GO:0016853">
    <property type="term" value="F:isomerase activity"/>
    <property type="evidence" value="ECO:0007669"/>
    <property type="project" value="UniProtKB-KW"/>
</dbReference>
<organism evidence="5 6">
    <name type="scientific">Corynebacterium phoceense</name>
    <dbReference type="NCBI Taxonomy" id="1686286"/>
    <lineage>
        <taxon>Bacteria</taxon>
        <taxon>Bacillati</taxon>
        <taxon>Actinomycetota</taxon>
        <taxon>Actinomycetes</taxon>
        <taxon>Mycobacteriales</taxon>
        <taxon>Corynebacteriaceae</taxon>
        <taxon>Corynebacterium</taxon>
    </lineage>
</organism>
<accession>A0A540R5E8</accession>
<dbReference type="SUPFAM" id="SSF52096">
    <property type="entry name" value="ClpP/crotonase"/>
    <property type="match status" value="1"/>
</dbReference>
<dbReference type="EC" id="3.1.2.4" evidence="2"/>
<evidence type="ECO:0000256" key="3">
    <source>
        <dbReference type="ARBA" id="ARBA00022801"/>
    </source>
</evidence>
<dbReference type="InterPro" id="IPR045004">
    <property type="entry name" value="ECH_dom"/>
</dbReference>
<dbReference type="PANTHER" id="PTHR43176:SF3">
    <property type="entry name" value="3-HYDROXYISOBUTYRYL-COA HYDROLASE, MITOCHONDRIAL"/>
    <property type="match status" value="1"/>
</dbReference>
<reference evidence="5 6" key="1">
    <citation type="submission" date="2019-06" db="EMBL/GenBank/DDBJ databases">
        <title>Draft genome of C. phoceense Strain 272.</title>
        <authorList>
            <person name="Pacheco L.G.C."/>
            <person name="Barberis C.M."/>
            <person name="Almuzara M.N."/>
            <person name="Traglia G.M."/>
            <person name="Santos C.S."/>
            <person name="Rocha D.J.P.G."/>
            <person name="Aguiar E.R.G.R."/>
            <person name="Vay C.A."/>
        </authorList>
    </citation>
    <scope>NUCLEOTIDE SEQUENCE [LARGE SCALE GENOMIC DNA]</scope>
    <source>
        <strain evidence="5 6">272</strain>
    </source>
</reference>
<protein>
    <recommendedName>
        <fullName evidence="2">3-hydroxyisobutyryl-CoA hydrolase</fullName>
        <ecNumber evidence="2">3.1.2.4</ecNumber>
    </recommendedName>
</protein>
<feature type="domain" description="Enoyl-CoA hydratase/isomerase" evidence="4">
    <location>
        <begin position="18"/>
        <end position="337"/>
    </location>
</feature>
<dbReference type="Pfam" id="PF16113">
    <property type="entry name" value="ECH_2"/>
    <property type="match status" value="1"/>
</dbReference>
<dbReference type="CDD" id="cd06558">
    <property type="entry name" value="crotonase-like"/>
    <property type="match status" value="1"/>
</dbReference>
<evidence type="ECO:0000313" key="5">
    <source>
        <dbReference type="EMBL" id="TQE42948.1"/>
    </source>
</evidence>
<dbReference type="PANTHER" id="PTHR43176">
    <property type="entry name" value="3-HYDROXYISOBUTYRYL-COA HYDROLASE-RELATED"/>
    <property type="match status" value="1"/>
</dbReference>
<dbReference type="Proteomes" id="UP000318080">
    <property type="component" value="Unassembled WGS sequence"/>
</dbReference>
<dbReference type="RefSeq" id="WP_070540780.1">
    <property type="nucleotide sequence ID" value="NZ_VHIR01000015.1"/>
</dbReference>
<evidence type="ECO:0000313" key="6">
    <source>
        <dbReference type="Proteomes" id="UP000318080"/>
    </source>
</evidence>